<comment type="caution">
    <text evidence="2">The sequence shown here is derived from an EMBL/GenBank/DDBJ whole genome shotgun (WGS) entry which is preliminary data.</text>
</comment>
<accession>A0ABQ9HAK3</accession>
<organism evidence="2 3">
    <name type="scientific">Dryococelus australis</name>
    <dbReference type="NCBI Taxonomy" id="614101"/>
    <lineage>
        <taxon>Eukaryota</taxon>
        <taxon>Metazoa</taxon>
        <taxon>Ecdysozoa</taxon>
        <taxon>Arthropoda</taxon>
        <taxon>Hexapoda</taxon>
        <taxon>Insecta</taxon>
        <taxon>Pterygota</taxon>
        <taxon>Neoptera</taxon>
        <taxon>Polyneoptera</taxon>
        <taxon>Phasmatodea</taxon>
        <taxon>Verophasmatodea</taxon>
        <taxon>Anareolatae</taxon>
        <taxon>Phasmatidae</taxon>
        <taxon>Eurycanthinae</taxon>
        <taxon>Dryococelus</taxon>
    </lineage>
</organism>
<keyword evidence="3" id="KW-1185">Reference proteome</keyword>
<evidence type="ECO:0000256" key="1">
    <source>
        <dbReference type="SAM" id="MobiDB-lite"/>
    </source>
</evidence>
<evidence type="ECO:0000313" key="2">
    <source>
        <dbReference type="EMBL" id="KAJ8881342.1"/>
    </source>
</evidence>
<dbReference type="EMBL" id="JARBHB010000006">
    <property type="protein sequence ID" value="KAJ8881342.1"/>
    <property type="molecule type" value="Genomic_DNA"/>
</dbReference>
<name>A0ABQ9HAK3_9NEOP</name>
<feature type="compositionally biased region" description="Basic and acidic residues" evidence="1">
    <location>
        <begin position="194"/>
        <end position="216"/>
    </location>
</feature>
<feature type="region of interest" description="Disordered" evidence="1">
    <location>
        <begin position="161"/>
        <end position="246"/>
    </location>
</feature>
<gene>
    <name evidence="2" type="ORF">PR048_017823</name>
</gene>
<sequence length="429" mass="47118">MNVEQCVRKAKGVKPNVLQSLYYQDYLECLKQNSSVMGTQYHFHSHGHNVYTEQVSKVALSSNDETGQGVNIAGYVRPDKVSTLPSQPHYLPATPSATHQLHDCLPPKLAPQQPRDLTTICCCEGLPSSMDIPDCDVTEIDTNTRPLKTYTQVMEQAVTQQHYGERKKNGLKPTLGRSTLQASAKGKTPSGKTHLGEFHTPGDHEWKTPPEGKTHPGEAPQPLNHPTASTASSSRPVNTFAASADAPNTLPSSLHLLSHLNLPPDSTRHHLCSSQHPQNSSACIYQTVNTSTCSLHTFNNKIYKYSQHHSLQHPPCRTLTPQCPPEQPFESPAHSQSVRGEGQGKTHSRRGRGITHPGLYPGHTEISLGANWRIPQHSSAHCHYLQERRYFPTMRSTPDGMHHTSHSVSLVTGSTAEALVSSQTCVPVP</sequence>
<dbReference type="Proteomes" id="UP001159363">
    <property type="component" value="Chromosome 5"/>
</dbReference>
<feature type="region of interest" description="Disordered" evidence="1">
    <location>
        <begin position="311"/>
        <end position="360"/>
    </location>
</feature>
<evidence type="ECO:0000313" key="3">
    <source>
        <dbReference type="Proteomes" id="UP001159363"/>
    </source>
</evidence>
<proteinExistence type="predicted"/>
<feature type="compositionally biased region" description="Polar residues" evidence="1">
    <location>
        <begin position="224"/>
        <end position="241"/>
    </location>
</feature>
<protein>
    <submittedName>
        <fullName evidence="2">Uncharacterized protein</fullName>
    </submittedName>
</protein>
<reference evidence="2 3" key="1">
    <citation type="submission" date="2023-02" db="EMBL/GenBank/DDBJ databases">
        <title>LHISI_Scaffold_Assembly.</title>
        <authorList>
            <person name="Stuart O.P."/>
            <person name="Cleave R."/>
            <person name="Magrath M.J.L."/>
            <person name="Mikheyev A.S."/>
        </authorList>
    </citation>
    <scope>NUCLEOTIDE SEQUENCE [LARGE SCALE GENOMIC DNA]</scope>
    <source>
        <strain evidence="2">Daus_M_001</strain>
        <tissue evidence="2">Leg muscle</tissue>
    </source>
</reference>